<organism evidence="2 3">
    <name type="scientific">Colletotrichum cuscutae</name>
    <dbReference type="NCBI Taxonomy" id="1209917"/>
    <lineage>
        <taxon>Eukaryota</taxon>
        <taxon>Fungi</taxon>
        <taxon>Dikarya</taxon>
        <taxon>Ascomycota</taxon>
        <taxon>Pezizomycotina</taxon>
        <taxon>Sordariomycetes</taxon>
        <taxon>Hypocreomycetidae</taxon>
        <taxon>Glomerellales</taxon>
        <taxon>Glomerellaceae</taxon>
        <taxon>Colletotrichum</taxon>
        <taxon>Colletotrichum acutatum species complex</taxon>
    </lineage>
</organism>
<dbReference type="Proteomes" id="UP001239213">
    <property type="component" value="Unassembled WGS sequence"/>
</dbReference>
<dbReference type="EMBL" id="MPDP01000101">
    <property type="protein sequence ID" value="KAK1481372.1"/>
    <property type="molecule type" value="Genomic_DNA"/>
</dbReference>
<proteinExistence type="predicted"/>
<sequence length="200" mass="23173">MRYSNRTPHTSGRNAEEEIQIYCRIVNGSVSNWDLKKARAWDCRGRQEQDRARAPQYLPRLGHDNEFPAGSGRNNGSQLSFIRTAISQVENDSLCVANSVSLYSMGTHIYSSLTYLQNKHWVWRHEKKKKRRKKEQEKWNKSRLYVGHERIVAVGVYFRHYQFPSPTLQHATTVNRGGGGALVQRLPFLACLLPPHRVLR</sequence>
<accession>A0AAI9VDS5</accession>
<feature type="region of interest" description="Disordered" evidence="1">
    <location>
        <begin position="52"/>
        <end position="73"/>
    </location>
</feature>
<comment type="caution">
    <text evidence="2">The sequence shown here is derived from an EMBL/GenBank/DDBJ whole genome shotgun (WGS) entry which is preliminary data.</text>
</comment>
<dbReference type="AlphaFoldDB" id="A0AAI9VDS5"/>
<evidence type="ECO:0000313" key="3">
    <source>
        <dbReference type="Proteomes" id="UP001239213"/>
    </source>
</evidence>
<evidence type="ECO:0000256" key="1">
    <source>
        <dbReference type="SAM" id="MobiDB-lite"/>
    </source>
</evidence>
<keyword evidence="3" id="KW-1185">Reference proteome</keyword>
<name>A0AAI9VDS5_9PEZI</name>
<evidence type="ECO:0000313" key="2">
    <source>
        <dbReference type="EMBL" id="KAK1481372.1"/>
    </source>
</evidence>
<protein>
    <submittedName>
        <fullName evidence="2">Uncharacterized protein</fullName>
    </submittedName>
</protein>
<gene>
    <name evidence="2" type="ORF">CCUS01_04484</name>
</gene>
<reference evidence="2" key="1">
    <citation type="submission" date="2016-11" db="EMBL/GenBank/DDBJ databases">
        <title>The genome sequence of Colletotrichum cuscutae.</title>
        <authorList>
            <person name="Baroncelli R."/>
        </authorList>
    </citation>
    <scope>NUCLEOTIDE SEQUENCE</scope>
    <source>
        <strain evidence="2">IMI 304802</strain>
    </source>
</reference>